<protein>
    <submittedName>
        <fullName evidence="2">Putative membrane protein</fullName>
    </submittedName>
</protein>
<organism evidence="2">
    <name type="scientific">Collimonas fungivorans</name>
    <dbReference type="NCBI Taxonomy" id="158899"/>
    <lineage>
        <taxon>Bacteria</taxon>
        <taxon>Pseudomonadati</taxon>
        <taxon>Pseudomonadota</taxon>
        <taxon>Betaproteobacteria</taxon>
        <taxon>Burkholderiales</taxon>
        <taxon>Oxalobacteraceae</taxon>
        <taxon>Collimonas</taxon>
    </lineage>
</organism>
<evidence type="ECO:0000256" key="1">
    <source>
        <dbReference type="SAM" id="Phobius"/>
    </source>
</evidence>
<feature type="transmembrane region" description="Helical" evidence="1">
    <location>
        <begin position="164"/>
        <end position="183"/>
    </location>
</feature>
<feature type="transmembrane region" description="Helical" evidence="1">
    <location>
        <begin position="298"/>
        <end position="317"/>
    </location>
</feature>
<name>A0A127PFA4_9BURK</name>
<feature type="transmembrane region" description="Helical" evidence="1">
    <location>
        <begin position="42"/>
        <end position="61"/>
    </location>
</feature>
<keyword evidence="1" id="KW-1133">Transmembrane helix</keyword>
<evidence type="ECO:0000313" key="3">
    <source>
        <dbReference type="Proteomes" id="UP000072421"/>
    </source>
</evidence>
<dbReference type="Proteomes" id="UP000072421">
    <property type="component" value="Chromosome"/>
</dbReference>
<feature type="transmembrane region" description="Helical" evidence="1">
    <location>
        <begin position="252"/>
        <end position="271"/>
    </location>
</feature>
<feature type="transmembrane region" description="Helical" evidence="1">
    <location>
        <begin position="364"/>
        <end position="383"/>
    </location>
</feature>
<dbReference type="EMBL" id="CP013232">
    <property type="protein sequence ID" value="AMO96314.1"/>
    <property type="molecule type" value="Genomic_DNA"/>
</dbReference>
<dbReference type="OrthoDB" id="8766429at2"/>
<feature type="transmembrane region" description="Helical" evidence="1">
    <location>
        <begin position="16"/>
        <end position="36"/>
    </location>
</feature>
<keyword evidence="1" id="KW-0472">Membrane</keyword>
<feature type="transmembrane region" description="Helical" evidence="1">
    <location>
        <begin position="133"/>
        <end position="152"/>
    </location>
</feature>
<feature type="transmembrane region" description="Helical" evidence="1">
    <location>
        <begin position="403"/>
        <end position="423"/>
    </location>
</feature>
<accession>A0A127PFA4</accession>
<dbReference type="PATRIC" id="fig|158899.10.peg.3667"/>
<dbReference type="AlphaFoldDB" id="A0A127PFA4"/>
<proteinExistence type="predicted"/>
<feature type="transmembrane region" description="Helical" evidence="1">
    <location>
        <begin position="102"/>
        <end position="121"/>
    </location>
</feature>
<feature type="transmembrane region" description="Helical" evidence="1">
    <location>
        <begin position="195"/>
        <end position="217"/>
    </location>
</feature>
<feature type="transmembrane region" description="Helical" evidence="1">
    <location>
        <begin position="229"/>
        <end position="246"/>
    </location>
</feature>
<dbReference type="RefSeq" id="WP_061540927.1">
    <property type="nucleotide sequence ID" value="NZ_CP013232.1"/>
</dbReference>
<reference evidence="2 3" key="1">
    <citation type="submission" date="2015-11" db="EMBL/GenBank/DDBJ databases">
        <title>Exploring the genomic traits of fungus-feeding bacterial genus Collimonas.</title>
        <authorList>
            <person name="Song C."/>
            <person name="Schmidt R."/>
            <person name="de Jager V."/>
            <person name="Krzyzanowska D."/>
            <person name="Jongedijk E."/>
            <person name="Cankar K."/>
            <person name="Beekwilder J."/>
            <person name="van Veen A."/>
            <person name="de Boer W."/>
            <person name="van Veen J.A."/>
            <person name="Garbeva P."/>
        </authorList>
    </citation>
    <scope>NUCLEOTIDE SEQUENCE [LARGE SCALE GENOMIC DNA]</scope>
    <source>
        <strain evidence="2 3">Ter6</strain>
    </source>
</reference>
<sequence length="438" mass="48018">MINPEFKRNLWLQFSLHRLIAMPAILGLIFFTLSLANDNWPGGVPLDSVALILFAGIVCLWGTRNASSAVIEEVRDKTWDQQRMSALDPWTMTWGKLFGATAFNWYGGILCLLVFAIAALVREHSMTLSSGLTLVALGILMHAATIALNLHLMRSDMRAVQRGGIAWAVVLIAVIFAPPFRAAPDASVLWWGQPFAYSSFLLASTVFFAAVAVFAAWRSMNSALQITTIPWAWPLACCLLAAYVAGFGGGAGLLWIGLLFALAMTYVALFTEENDIALWQRVVARAKAGNWHGLFQNLPIWPTTLVLSFCLALLLQFNDAQELPFKLRISVAGLSFLAPTLALMLLRDCCVYLFFAFSGKSKRVGATTILYLAIINGLLPFLSKVMGLDSLAIFFMPLHIGNGWLMLGIAALHAVLALALLGWRWRQQALKDELPAAA</sequence>
<feature type="transmembrane region" description="Helical" evidence="1">
    <location>
        <begin position="329"/>
        <end position="357"/>
    </location>
</feature>
<gene>
    <name evidence="2" type="ORF">CFter6_3691</name>
</gene>
<keyword evidence="1" id="KW-0812">Transmembrane</keyword>
<evidence type="ECO:0000313" key="2">
    <source>
        <dbReference type="EMBL" id="AMO96314.1"/>
    </source>
</evidence>